<dbReference type="InterPro" id="IPR005225">
    <property type="entry name" value="Small_GTP-bd"/>
</dbReference>
<dbReference type="Pfam" id="PF00071">
    <property type="entry name" value="Ras"/>
    <property type="match status" value="1"/>
</dbReference>
<dbReference type="InParanoid" id="A0A6P8IJ00"/>
<evidence type="ECO:0000256" key="2">
    <source>
        <dbReference type="ARBA" id="ARBA00022741"/>
    </source>
</evidence>
<dbReference type="PROSITE" id="PS51419">
    <property type="entry name" value="RAB"/>
    <property type="match status" value="1"/>
</dbReference>
<dbReference type="SMART" id="SM00175">
    <property type="entry name" value="RAB"/>
    <property type="match status" value="1"/>
</dbReference>
<name>A0A6P8IJ00_ACTTE</name>
<dbReference type="Gene3D" id="3.40.50.300">
    <property type="entry name" value="P-loop containing nucleotide triphosphate hydrolases"/>
    <property type="match status" value="1"/>
</dbReference>
<dbReference type="SUPFAM" id="SSF52540">
    <property type="entry name" value="P-loop containing nucleoside triphosphate hydrolases"/>
    <property type="match status" value="1"/>
</dbReference>
<reference evidence="6" key="1">
    <citation type="submission" date="2025-08" db="UniProtKB">
        <authorList>
            <consortium name="RefSeq"/>
        </authorList>
    </citation>
    <scope>IDENTIFICATION</scope>
    <source>
        <tissue evidence="6">Tentacle</tissue>
    </source>
</reference>
<dbReference type="InterPro" id="IPR001806">
    <property type="entry name" value="Small_GTPase"/>
</dbReference>
<sequence length="212" mass="23941">MNDPGKTKIKAIFVGDSECGKTALLSVFVKNVFPEVYEATVFNSLSSEVEVEEERIELSLWDTSGQPEFDHVRPLSYKGSDVVMICFDISRPETLESVSTKWTTEAKEMCVDKPIVLVGCKTDLRSDICVVSELAKSRRIPVTYQQGCEMAKLIDSVLYLECSSKTKDKHLIDVFEVCTLTALGKTIHKKRYKPKMTHDKSCQKKSRRCIIS</sequence>
<keyword evidence="3" id="KW-0342">GTP-binding</keyword>
<dbReference type="PRINTS" id="PR00449">
    <property type="entry name" value="RASTRNSFRMNG"/>
</dbReference>
<dbReference type="InterPro" id="IPR027417">
    <property type="entry name" value="P-loop_NTPase"/>
</dbReference>
<dbReference type="PROSITE" id="PS51420">
    <property type="entry name" value="RHO"/>
    <property type="match status" value="1"/>
</dbReference>
<dbReference type="GO" id="GO:0005525">
    <property type="term" value="F:GTP binding"/>
    <property type="evidence" value="ECO:0007669"/>
    <property type="project" value="UniProtKB-KW"/>
</dbReference>
<keyword evidence="5" id="KW-1185">Reference proteome</keyword>
<keyword evidence="2" id="KW-0547">Nucleotide-binding</keyword>
<dbReference type="AlphaFoldDB" id="A0A6P8IJ00"/>
<evidence type="ECO:0000256" key="3">
    <source>
        <dbReference type="ARBA" id="ARBA00023134"/>
    </source>
</evidence>
<dbReference type="SMART" id="SM00173">
    <property type="entry name" value="RAS"/>
    <property type="match status" value="1"/>
</dbReference>
<dbReference type="RefSeq" id="XP_031566767.1">
    <property type="nucleotide sequence ID" value="XM_031710907.1"/>
</dbReference>
<evidence type="ECO:0000256" key="4">
    <source>
        <dbReference type="ARBA" id="ARBA00023136"/>
    </source>
</evidence>
<dbReference type="Proteomes" id="UP000515163">
    <property type="component" value="Unplaced"/>
</dbReference>
<evidence type="ECO:0000256" key="1">
    <source>
        <dbReference type="ARBA" id="ARBA00004370"/>
    </source>
</evidence>
<protein>
    <submittedName>
        <fullName evidence="6">Rho-related GTP-binding protein RhoE-like</fullName>
    </submittedName>
</protein>
<evidence type="ECO:0000313" key="5">
    <source>
        <dbReference type="Proteomes" id="UP000515163"/>
    </source>
</evidence>
<dbReference type="KEGG" id="aten:116301790"/>
<dbReference type="GO" id="GO:0003924">
    <property type="term" value="F:GTPase activity"/>
    <property type="evidence" value="ECO:0007669"/>
    <property type="project" value="InterPro"/>
</dbReference>
<dbReference type="PANTHER" id="PTHR24072">
    <property type="entry name" value="RHO FAMILY GTPASE"/>
    <property type="match status" value="1"/>
</dbReference>
<comment type="subcellular location">
    <subcellularLocation>
        <location evidence="1">Membrane</location>
    </subcellularLocation>
</comment>
<evidence type="ECO:0000313" key="6">
    <source>
        <dbReference type="RefSeq" id="XP_031566767.1"/>
    </source>
</evidence>
<dbReference type="FunFam" id="3.40.50.300:FF:002060">
    <property type="entry name" value="Rho family GTPase"/>
    <property type="match status" value="1"/>
</dbReference>
<dbReference type="GeneID" id="116301790"/>
<dbReference type="OrthoDB" id="8830751at2759"/>
<dbReference type="SMART" id="SM00174">
    <property type="entry name" value="RHO"/>
    <property type="match status" value="1"/>
</dbReference>
<dbReference type="GO" id="GO:0016020">
    <property type="term" value="C:membrane"/>
    <property type="evidence" value="ECO:0007669"/>
    <property type="project" value="UniProtKB-SubCell"/>
</dbReference>
<gene>
    <name evidence="6" type="primary">LOC116301790</name>
</gene>
<dbReference type="NCBIfam" id="TIGR00231">
    <property type="entry name" value="small_GTP"/>
    <property type="match status" value="1"/>
</dbReference>
<dbReference type="InterPro" id="IPR003578">
    <property type="entry name" value="Small_GTPase_Rho"/>
</dbReference>
<dbReference type="GO" id="GO:0007264">
    <property type="term" value="P:small GTPase-mediated signal transduction"/>
    <property type="evidence" value="ECO:0007669"/>
    <property type="project" value="InterPro"/>
</dbReference>
<proteinExistence type="predicted"/>
<organism evidence="5 6">
    <name type="scientific">Actinia tenebrosa</name>
    <name type="common">Australian red waratah sea anemone</name>
    <dbReference type="NCBI Taxonomy" id="6105"/>
    <lineage>
        <taxon>Eukaryota</taxon>
        <taxon>Metazoa</taxon>
        <taxon>Cnidaria</taxon>
        <taxon>Anthozoa</taxon>
        <taxon>Hexacorallia</taxon>
        <taxon>Actiniaria</taxon>
        <taxon>Actiniidae</taxon>
        <taxon>Actinia</taxon>
    </lineage>
</organism>
<accession>A0A6P8IJ00</accession>
<dbReference type="FunCoup" id="A0A6P8IJ00">
    <property type="interactions" value="719"/>
</dbReference>
<keyword evidence="4" id="KW-0472">Membrane</keyword>
<dbReference type="PROSITE" id="PS51421">
    <property type="entry name" value="RAS"/>
    <property type="match status" value="1"/>
</dbReference>